<dbReference type="InterPro" id="IPR017907">
    <property type="entry name" value="Znf_RING_CS"/>
</dbReference>
<dbReference type="EMBL" id="KL198042">
    <property type="protein sequence ID" value="KDQ13624.1"/>
    <property type="molecule type" value="Genomic_DNA"/>
</dbReference>
<evidence type="ECO:0000256" key="13">
    <source>
        <dbReference type="ARBA" id="ARBA00023136"/>
    </source>
</evidence>
<dbReference type="EC" id="2.3.2.31" evidence="4"/>
<keyword evidence="5" id="KW-0808">Transferase</keyword>
<dbReference type="STRING" id="930990.A0A067MDI2"/>
<dbReference type="HOGENOM" id="CLU_021364_2_2_1"/>
<evidence type="ECO:0000259" key="17">
    <source>
        <dbReference type="PROSITE" id="PS51873"/>
    </source>
</evidence>
<evidence type="ECO:0000256" key="8">
    <source>
        <dbReference type="ARBA" id="ARBA00022737"/>
    </source>
</evidence>
<dbReference type="FunFam" id="3.30.40.10:FF:000051">
    <property type="entry name" value="RBR-type E3 ubiquitin transferase"/>
    <property type="match status" value="1"/>
</dbReference>
<dbReference type="CDD" id="cd20341">
    <property type="entry name" value="BRcat_RBR_RNF14"/>
    <property type="match status" value="1"/>
</dbReference>
<gene>
    <name evidence="18" type="ORF">BOTBODRAFT_363540</name>
</gene>
<evidence type="ECO:0000256" key="3">
    <source>
        <dbReference type="ARBA" id="ARBA00004906"/>
    </source>
</evidence>
<accession>A0A067MDI2</accession>
<evidence type="ECO:0000256" key="2">
    <source>
        <dbReference type="ARBA" id="ARBA00004167"/>
    </source>
</evidence>
<dbReference type="InterPro" id="IPR031127">
    <property type="entry name" value="E3_UB_ligase_RBR"/>
</dbReference>
<keyword evidence="6" id="KW-0812">Transmembrane</keyword>
<dbReference type="SUPFAM" id="SSF57850">
    <property type="entry name" value="RING/U-box"/>
    <property type="match status" value="2"/>
</dbReference>
<evidence type="ECO:0000256" key="5">
    <source>
        <dbReference type="ARBA" id="ARBA00022679"/>
    </source>
</evidence>
<evidence type="ECO:0000313" key="19">
    <source>
        <dbReference type="Proteomes" id="UP000027195"/>
    </source>
</evidence>
<evidence type="ECO:0000256" key="14">
    <source>
        <dbReference type="PROSITE-ProRule" id="PRU00175"/>
    </source>
</evidence>
<dbReference type="GO" id="GO:0005737">
    <property type="term" value="C:cytoplasm"/>
    <property type="evidence" value="ECO:0007669"/>
    <property type="project" value="UniProtKB-ARBA"/>
</dbReference>
<dbReference type="InParanoid" id="A0A067MDI2"/>
<evidence type="ECO:0000313" key="18">
    <source>
        <dbReference type="EMBL" id="KDQ13624.1"/>
    </source>
</evidence>
<dbReference type="PROSITE" id="PS51873">
    <property type="entry name" value="TRIAD"/>
    <property type="match status" value="1"/>
</dbReference>
<evidence type="ECO:0000256" key="1">
    <source>
        <dbReference type="ARBA" id="ARBA00001798"/>
    </source>
</evidence>
<dbReference type="Pfam" id="PF01485">
    <property type="entry name" value="IBR"/>
    <property type="match status" value="1"/>
</dbReference>
<keyword evidence="7" id="KW-0479">Metal-binding</keyword>
<evidence type="ECO:0000256" key="12">
    <source>
        <dbReference type="ARBA" id="ARBA00022989"/>
    </source>
</evidence>
<dbReference type="SUPFAM" id="SSF54495">
    <property type="entry name" value="UBC-like"/>
    <property type="match status" value="1"/>
</dbReference>
<dbReference type="InterPro" id="IPR016135">
    <property type="entry name" value="UBQ-conjugating_enzyme/RWD"/>
</dbReference>
<feature type="domain" description="RING-type" evidence="16">
    <location>
        <begin position="259"/>
        <end position="304"/>
    </location>
</feature>
<name>A0A067MDI2_BOTB1</name>
<evidence type="ECO:0000256" key="15">
    <source>
        <dbReference type="SAM" id="MobiDB-lite"/>
    </source>
</evidence>
<keyword evidence="12" id="KW-1133">Transmembrane helix</keyword>
<keyword evidence="11" id="KW-0862">Zinc</keyword>
<proteinExistence type="predicted"/>
<dbReference type="FunCoup" id="A0A067MDI2">
    <property type="interactions" value="136"/>
</dbReference>
<dbReference type="SMART" id="SM00647">
    <property type="entry name" value="IBR"/>
    <property type="match status" value="1"/>
</dbReference>
<evidence type="ECO:0000259" key="16">
    <source>
        <dbReference type="PROSITE" id="PS50089"/>
    </source>
</evidence>
<feature type="region of interest" description="Disordered" evidence="15">
    <location>
        <begin position="75"/>
        <end position="109"/>
    </location>
</feature>
<keyword evidence="13" id="KW-0472">Membrane</keyword>
<protein>
    <recommendedName>
        <fullName evidence="4">RBR-type E3 ubiquitin transferase</fullName>
        <ecNumber evidence="4">2.3.2.31</ecNumber>
    </recommendedName>
</protein>
<dbReference type="InterPro" id="IPR006575">
    <property type="entry name" value="RWD_dom"/>
</dbReference>
<dbReference type="GO" id="GO:0031090">
    <property type="term" value="C:organelle membrane"/>
    <property type="evidence" value="ECO:0007669"/>
    <property type="project" value="UniProtKB-ARBA"/>
</dbReference>
<dbReference type="InterPro" id="IPR001841">
    <property type="entry name" value="Znf_RING"/>
</dbReference>
<dbReference type="Pfam" id="PF05773">
    <property type="entry name" value="RWD"/>
    <property type="match status" value="1"/>
</dbReference>
<keyword evidence="19" id="KW-1185">Reference proteome</keyword>
<dbReference type="GO" id="GO:0016567">
    <property type="term" value="P:protein ubiquitination"/>
    <property type="evidence" value="ECO:0007669"/>
    <property type="project" value="InterPro"/>
</dbReference>
<dbReference type="InterPro" id="IPR044066">
    <property type="entry name" value="TRIAD_supradom"/>
</dbReference>
<dbReference type="PROSITE" id="PS00518">
    <property type="entry name" value="ZF_RING_1"/>
    <property type="match status" value="1"/>
</dbReference>
<evidence type="ECO:0000256" key="4">
    <source>
        <dbReference type="ARBA" id="ARBA00012251"/>
    </source>
</evidence>
<dbReference type="PROSITE" id="PS50089">
    <property type="entry name" value="ZF_RING_2"/>
    <property type="match status" value="1"/>
</dbReference>
<comment type="pathway">
    <text evidence="3">Protein modification; protein ubiquitination.</text>
</comment>
<dbReference type="GO" id="GO:0061630">
    <property type="term" value="F:ubiquitin protein ligase activity"/>
    <property type="evidence" value="ECO:0007669"/>
    <property type="project" value="UniProtKB-EC"/>
</dbReference>
<keyword evidence="9 14" id="KW-0863">Zinc-finger</keyword>
<keyword evidence="8" id="KW-0677">Repeat</keyword>
<dbReference type="Gene3D" id="3.10.110.10">
    <property type="entry name" value="Ubiquitin Conjugating Enzyme"/>
    <property type="match status" value="1"/>
</dbReference>
<keyword evidence="10" id="KW-0833">Ubl conjugation pathway</keyword>
<dbReference type="OrthoDB" id="1431934at2759"/>
<evidence type="ECO:0000256" key="6">
    <source>
        <dbReference type="ARBA" id="ARBA00022692"/>
    </source>
</evidence>
<comment type="catalytic activity">
    <reaction evidence="1">
        <text>[E2 ubiquitin-conjugating enzyme]-S-ubiquitinyl-L-cysteine + [acceptor protein]-L-lysine = [E2 ubiquitin-conjugating enzyme]-L-cysteine + [acceptor protein]-N(6)-ubiquitinyl-L-lysine.</text>
        <dbReference type="EC" id="2.3.2.31"/>
    </reaction>
</comment>
<evidence type="ECO:0000256" key="10">
    <source>
        <dbReference type="ARBA" id="ARBA00022786"/>
    </source>
</evidence>
<organism evidence="18 19">
    <name type="scientific">Botryobasidium botryosum (strain FD-172 SS1)</name>
    <dbReference type="NCBI Taxonomy" id="930990"/>
    <lineage>
        <taxon>Eukaryota</taxon>
        <taxon>Fungi</taxon>
        <taxon>Dikarya</taxon>
        <taxon>Basidiomycota</taxon>
        <taxon>Agaricomycotina</taxon>
        <taxon>Agaricomycetes</taxon>
        <taxon>Cantharellales</taxon>
        <taxon>Botryobasidiaceae</taxon>
        <taxon>Botryobasidium</taxon>
    </lineage>
</organism>
<dbReference type="InterPro" id="IPR002867">
    <property type="entry name" value="IBR_dom"/>
</dbReference>
<dbReference type="CDD" id="cd23820">
    <property type="entry name" value="RWD_RNF14"/>
    <property type="match status" value="1"/>
</dbReference>
<comment type="subcellular location">
    <subcellularLocation>
        <location evidence="2">Membrane</location>
        <topology evidence="2">Single-pass membrane protein</topology>
    </subcellularLocation>
</comment>
<feature type="domain" description="RING-type" evidence="17">
    <location>
        <begin position="255"/>
        <end position="496"/>
    </location>
</feature>
<evidence type="ECO:0000256" key="11">
    <source>
        <dbReference type="ARBA" id="ARBA00022833"/>
    </source>
</evidence>
<dbReference type="Proteomes" id="UP000027195">
    <property type="component" value="Unassembled WGS sequence"/>
</dbReference>
<dbReference type="Gene3D" id="3.30.40.10">
    <property type="entry name" value="Zinc/RING finger domain, C3HC4 (zinc finger)"/>
    <property type="match status" value="1"/>
</dbReference>
<dbReference type="AlphaFoldDB" id="A0A067MDI2"/>
<evidence type="ECO:0000256" key="7">
    <source>
        <dbReference type="ARBA" id="ARBA00022723"/>
    </source>
</evidence>
<sequence length="496" mass="54943">MEISSEDLELCASILEDEITVVQSVYPESSRVNQEGLTGESPSDVSIVLEIPVDLGETREVKIIDDGTIAASSAAVSPGTSATNEEGNTVTQSSQNNITTTKTATNPDPHSTISHAQDTQQTATLQLSSLPPIIVSLQLPPAYPLHAPPEILSLHSTHAWLSPSLVSCLRAKVFSLWDECRASGEGVLWRLVQYVRNGDFIPELSLLDDTAGAASTDTTITTAVPLRIPHAAPQLLAPRLQAYDAHLASSLFDLKTFTCAICLSPHKGSACIALSCAHVFCKDCLREFWGTCIAEGEVERVMCPDEECVKGGRKAREEEVRSVVLDERVVERWKWIRQKIELEKDPTTVHCPMEWCQAPVRRPRAVKEEEEESQWDRLRTCQSCQYSFCVLCKRTWHGPLTVCPPSVTMPFVLEYMSAGADSPKRREIERRLGKNNIERLVARYQEEELNKKWIDQSTMACPGCEVKVEKSLGECQSVCPFRAAGERLRPGSPVDR</sequence>
<reference evidence="19" key="1">
    <citation type="journal article" date="2014" name="Proc. Natl. Acad. Sci. U.S.A.">
        <title>Extensive sampling of basidiomycete genomes demonstrates inadequacy of the white-rot/brown-rot paradigm for wood decay fungi.</title>
        <authorList>
            <person name="Riley R."/>
            <person name="Salamov A.A."/>
            <person name="Brown D.W."/>
            <person name="Nagy L.G."/>
            <person name="Floudas D."/>
            <person name="Held B.W."/>
            <person name="Levasseur A."/>
            <person name="Lombard V."/>
            <person name="Morin E."/>
            <person name="Otillar R."/>
            <person name="Lindquist E.A."/>
            <person name="Sun H."/>
            <person name="LaButti K.M."/>
            <person name="Schmutz J."/>
            <person name="Jabbour D."/>
            <person name="Luo H."/>
            <person name="Baker S.E."/>
            <person name="Pisabarro A.G."/>
            <person name="Walton J.D."/>
            <person name="Blanchette R.A."/>
            <person name="Henrissat B."/>
            <person name="Martin F."/>
            <person name="Cullen D."/>
            <person name="Hibbett D.S."/>
            <person name="Grigoriev I.V."/>
        </authorList>
    </citation>
    <scope>NUCLEOTIDE SEQUENCE [LARGE SCALE GENOMIC DNA]</scope>
    <source>
        <strain evidence="19">FD-172 SS1</strain>
    </source>
</reference>
<dbReference type="PANTHER" id="PTHR11685">
    <property type="entry name" value="RBR FAMILY RING FINGER AND IBR DOMAIN-CONTAINING"/>
    <property type="match status" value="1"/>
</dbReference>
<evidence type="ECO:0000256" key="9">
    <source>
        <dbReference type="ARBA" id="ARBA00022771"/>
    </source>
</evidence>
<dbReference type="GO" id="GO:0008270">
    <property type="term" value="F:zinc ion binding"/>
    <property type="evidence" value="ECO:0007669"/>
    <property type="project" value="UniProtKB-KW"/>
</dbReference>
<dbReference type="InterPro" id="IPR013083">
    <property type="entry name" value="Znf_RING/FYVE/PHD"/>
</dbReference>